<dbReference type="Proteomes" id="UP000887159">
    <property type="component" value="Unassembled WGS sequence"/>
</dbReference>
<organism evidence="1 2">
    <name type="scientific">Trichonephila clavipes</name>
    <name type="common">Golden silk orbweaver</name>
    <name type="synonym">Nephila clavipes</name>
    <dbReference type="NCBI Taxonomy" id="2585209"/>
    <lineage>
        <taxon>Eukaryota</taxon>
        <taxon>Metazoa</taxon>
        <taxon>Ecdysozoa</taxon>
        <taxon>Arthropoda</taxon>
        <taxon>Chelicerata</taxon>
        <taxon>Arachnida</taxon>
        <taxon>Araneae</taxon>
        <taxon>Araneomorphae</taxon>
        <taxon>Entelegynae</taxon>
        <taxon>Araneoidea</taxon>
        <taxon>Nephilidae</taxon>
        <taxon>Trichonephila</taxon>
    </lineage>
</organism>
<dbReference type="AlphaFoldDB" id="A0A8X6T123"/>
<evidence type="ECO:0000313" key="1">
    <source>
        <dbReference type="EMBL" id="GFY21871.1"/>
    </source>
</evidence>
<gene>
    <name evidence="1" type="ORF">TNCV_3295151</name>
</gene>
<reference evidence="1" key="1">
    <citation type="submission" date="2020-08" db="EMBL/GenBank/DDBJ databases">
        <title>Multicomponent nature underlies the extraordinary mechanical properties of spider dragline silk.</title>
        <authorList>
            <person name="Kono N."/>
            <person name="Nakamura H."/>
            <person name="Mori M."/>
            <person name="Yoshida Y."/>
            <person name="Ohtoshi R."/>
            <person name="Malay A.D."/>
            <person name="Moran D.A.P."/>
            <person name="Tomita M."/>
            <person name="Numata K."/>
            <person name="Arakawa K."/>
        </authorList>
    </citation>
    <scope>NUCLEOTIDE SEQUENCE</scope>
</reference>
<evidence type="ECO:0000313" key="2">
    <source>
        <dbReference type="Proteomes" id="UP000887159"/>
    </source>
</evidence>
<comment type="caution">
    <text evidence="1">The sequence shown here is derived from an EMBL/GenBank/DDBJ whole genome shotgun (WGS) entry which is preliminary data.</text>
</comment>
<protein>
    <submittedName>
        <fullName evidence="1">Uncharacterized protein</fullName>
    </submittedName>
</protein>
<keyword evidence="2" id="KW-1185">Reference proteome</keyword>
<accession>A0A8X6T123</accession>
<sequence>MMEAGWSARRAARQLGRSDCVSCVKSLQCMETRCERLNPAIALQRHTTSTAGVMVWGAIAYNTRSPLVLIRGTTHDSPMVCP</sequence>
<name>A0A8X6T123_TRICX</name>
<dbReference type="EMBL" id="BMAU01021359">
    <property type="protein sequence ID" value="GFY21871.1"/>
    <property type="molecule type" value="Genomic_DNA"/>
</dbReference>
<proteinExistence type="predicted"/>